<dbReference type="GO" id="GO:0008880">
    <property type="term" value="F:glucuronate isomerase activity"/>
    <property type="evidence" value="ECO:0007669"/>
    <property type="project" value="InterPro"/>
</dbReference>
<dbReference type="Gene3D" id="3.20.20.140">
    <property type="entry name" value="Metal-dependent hydrolases"/>
    <property type="match status" value="1"/>
</dbReference>
<sequence>MPLDQLVQNLESALSKVPLIDPHSHIDPLKPVSKSLDDILGYHYYTELAHSAGMPQTLLAPEADPRDRVREIVKFMDRYDNTAQYAWFIDIAHTFLGLPESETRVSAGDADKLFDAALKTFAQPDWESQVFEKTRLEKIFLTNEFDDPLTGFDTAKYVPCLRTDTLVFHFDKPETRRRLEATTGIDVHDAASLRRALVRVFLRFTQNGAKACAISLPPTFHPAPFDDEHFYEQMQFHGYHDLASGIFWLIAELCRDFRLPFDLMIGVNRKVYPKGVYQGQDLFDQRTSLIQYRDLFNAFPEVTFPVSVLTSLQNQELMAYSWIFPNVLPNGHWWYSNTPPFIRKDLTERITAVPKTKLIGYYSDAYKLEFVKPKYGMYRRILAGVLADEFVRPGTLSETDAVALGTRLLRDNVREVFKV</sequence>
<dbReference type="SUPFAM" id="SSF51556">
    <property type="entry name" value="Metallo-dependent hydrolases"/>
    <property type="match status" value="1"/>
</dbReference>
<dbReference type="Gene3D" id="1.10.2020.10">
    <property type="entry name" value="uronate isomerase, domain 2, chain A"/>
    <property type="match status" value="1"/>
</dbReference>
<keyword evidence="1" id="KW-0378">Hydrolase</keyword>
<dbReference type="InterPro" id="IPR032466">
    <property type="entry name" value="Metal_Hydrolase"/>
</dbReference>
<name>A0A2Z3H001_9BACT</name>
<keyword evidence="2" id="KW-1185">Reference proteome</keyword>
<evidence type="ECO:0000313" key="2">
    <source>
        <dbReference type="Proteomes" id="UP000245802"/>
    </source>
</evidence>
<accession>A0A2Z3H001</accession>
<dbReference type="InterPro" id="IPR003766">
    <property type="entry name" value="Uronate_isomerase"/>
</dbReference>
<dbReference type="GO" id="GO:0016787">
    <property type="term" value="F:hydrolase activity"/>
    <property type="evidence" value="ECO:0007669"/>
    <property type="project" value="UniProtKB-KW"/>
</dbReference>
<dbReference type="KEGG" id="gog:C1280_20010"/>
<reference evidence="1 2" key="1">
    <citation type="submission" date="2018-01" db="EMBL/GenBank/DDBJ databases">
        <title>G. obscuriglobus.</title>
        <authorList>
            <person name="Franke J."/>
            <person name="Blomberg W."/>
            <person name="Selmecki A."/>
        </authorList>
    </citation>
    <scope>NUCLEOTIDE SEQUENCE [LARGE SCALE GENOMIC DNA]</scope>
    <source>
        <strain evidence="1 2">DSM 5831</strain>
    </source>
</reference>
<dbReference type="AlphaFoldDB" id="A0A2Z3H001"/>
<dbReference type="RefSeq" id="WP_010047506.1">
    <property type="nucleotide sequence ID" value="NZ_CP025958.1"/>
</dbReference>
<evidence type="ECO:0000313" key="1">
    <source>
        <dbReference type="EMBL" id="AWM39038.1"/>
    </source>
</evidence>
<organism evidence="1 2">
    <name type="scientific">Gemmata obscuriglobus</name>
    <dbReference type="NCBI Taxonomy" id="114"/>
    <lineage>
        <taxon>Bacteria</taxon>
        <taxon>Pseudomonadati</taxon>
        <taxon>Planctomycetota</taxon>
        <taxon>Planctomycetia</taxon>
        <taxon>Gemmatales</taxon>
        <taxon>Gemmataceae</taxon>
        <taxon>Gemmata</taxon>
    </lineage>
</organism>
<protein>
    <submittedName>
        <fullName evidence="1">Amidohydrolase</fullName>
    </submittedName>
</protein>
<proteinExistence type="predicted"/>
<gene>
    <name evidence="1" type="ORF">C1280_20010</name>
</gene>
<dbReference type="OrthoDB" id="231890at2"/>
<dbReference type="GO" id="GO:0006064">
    <property type="term" value="P:glucuronate catabolic process"/>
    <property type="evidence" value="ECO:0007669"/>
    <property type="project" value="InterPro"/>
</dbReference>
<dbReference type="Pfam" id="PF02614">
    <property type="entry name" value="UxaC"/>
    <property type="match status" value="1"/>
</dbReference>
<dbReference type="Proteomes" id="UP000245802">
    <property type="component" value="Chromosome"/>
</dbReference>
<dbReference type="EMBL" id="CP025958">
    <property type="protein sequence ID" value="AWM39038.1"/>
    <property type="molecule type" value="Genomic_DNA"/>
</dbReference>